<dbReference type="GO" id="GO:0016020">
    <property type="term" value="C:membrane"/>
    <property type="evidence" value="ECO:0007669"/>
    <property type="project" value="UniProtKB-SubCell"/>
</dbReference>
<feature type="transmembrane region" description="Helical" evidence="9">
    <location>
        <begin position="781"/>
        <end position="804"/>
    </location>
</feature>
<feature type="domain" description="Fibronectin type-III" evidence="12">
    <location>
        <begin position="547"/>
        <end position="642"/>
    </location>
</feature>
<evidence type="ECO:0000259" key="12">
    <source>
        <dbReference type="PROSITE" id="PS50853"/>
    </source>
</evidence>
<keyword evidence="4" id="KW-0732">Signal</keyword>
<evidence type="ECO:0000256" key="4">
    <source>
        <dbReference type="ARBA" id="ARBA00022729"/>
    </source>
</evidence>
<evidence type="ECO:0000256" key="6">
    <source>
        <dbReference type="ARBA" id="ARBA00022912"/>
    </source>
</evidence>
<keyword evidence="9" id="KW-0812">Transmembrane</keyword>
<gene>
    <name evidence="13" type="ORF">DGYR_LOCUS7206</name>
</gene>
<feature type="domain" description="Tyrosine-protein phosphatase" evidence="10">
    <location>
        <begin position="1160"/>
        <end position="1416"/>
    </location>
</feature>
<feature type="domain" description="Tyrosine specific protein phosphatases" evidence="11">
    <location>
        <begin position="1333"/>
        <end position="1407"/>
    </location>
</feature>
<keyword evidence="14" id="KW-1185">Reference proteome</keyword>
<evidence type="ECO:0000313" key="14">
    <source>
        <dbReference type="Proteomes" id="UP000549394"/>
    </source>
</evidence>
<feature type="domain" description="Fibronectin type-III" evidence="12">
    <location>
        <begin position="450"/>
        <end position="542"/>
    </location>
</feature>
<evidence type="ECO:0000259" key="10">
    <source>
        <dbReference type="PROSITE" id="PS50055"/>
    </source>
</evidence>
<dbReference type="Pfam" id="PF00102">
    <property type="entry name" value="Y_phosphatase"/>
    <property type="match status" value="2"/>
</dbReference>
<dbReference type="InterPro" id="IPR029021">
    <property type="entry name" value="Prot-tyrosine_phosphatase-like"/>
</dbReference>
<dbReference type="PROSITE" id="PS50055">
    <property type="entry name" value="TYR_PHOSPHATASE_PTP"/>
    <property type="match status" value="2"/>
</dbReference>
<evidence type="ECO:0000256" key="5">
    <source>
        <dbReference type="ARBA" id="ARBA00022801"/>
    </source>
</evidence>
<dbReference type="InterPro" id="IPR003961">
    <property type="entry name" value="FN3_dom"/>
</dbReference>
<evidence type="ECO:0000256" key="3">
    <source>
        <dbReference type="ARBA" id="ARBA00013064"/>
    </source>
</evidence>
<comment type="catalytic activity">
    <reaction evidence="8">
        <text>O-phospho-L-tyrosyl-[protein] + H2O = L-tyrosyl-[protein] + phosphate</text>
        <dbReference type="Rhea" id="RHEA:10684"/>
        <dbReference type="Rhea" id="RHEA-COMP:10136"/>
        <dbReference type="Rhea" id="RHEA-COMP:20101"/>
        <dbReference type="ChEBI" id="CHEBI:15377"/>
        <dbReference type="ChEBI" id="CHEBI:43474"/>
        <dbReference type="ChEBI" id="CHEBI:46858"/>
        <dbReference type="ChEBI" id="CHEBI:61978"/>
        <dbReference type="EC" id="3.1.3.48"/>
    </reaction>
</comment>
<dbReference type="PROSITE" id="PS50853">
    <property type="entry name" value="FN3"/>
    <property type="match status" value="4"/>
</dbReference>
<dbReference type="Pfam" id="PF00041">
    <property type="entry name" value="fn3"/>
    <property type="match status" value="3"/>
</dbReference>
<keyword evidence="6" id="KW-0904">Protein phosphatase</keyword>
<dbReference type="InterPro" id="IPR000242">
    <property type="entry name" value="PTP_cat"/>
</dbReference>
<evidence type="ECO:0000256" key="7">
    <source>
        <dbReference type="ARBA" id="ARBA00023136"/>
    </source>
</evidence>
<evidence type="ECO:0000256" key="9">
    <source>
        <dbReference type="SAM" id="Phobius"/>
    </source>
</evidence>
<dbReference type="SMART" id="SM00404">
    <property type="entry name" value="PTPc_motif"/>
    <property type="match status" value="2"/>
</dbReference>
<comment type="subcellular location">
    <subcellularLocation>
        <location evidence="1">Membrane</location>
        <topology evidence="1">Single-pass membrane protein</topology>
    </subcellularLocation>
</comment>
<dbReference type="InterPro" id="IPR036116">
    <property type="entry name" value="FN3_sf"/>
</dbReference>
<evidence type="ECO:0000256" key="1">
    <source>
        <dbReference type="ARBA" id="ARBA00004167"/>
    </source>
</evidence>
<dbReference type="SUPFAM" id="SSF49265">
    <property type="entry name" value="Fibronectin type III"/>
    <property type="match status" value="3"/>
</dbReference>
<dbReference type="EC" id="3.1.3.48" evidence="3"/>
<sequence>MSISVKEGVEEREKKNDSKNCDIGRFFANCSGICHCAGGNEGCDQEYGCINYQCAKGWMNPPHCQTPCPQGLYGKNCKEECHCPINDTCSSINGLCTTFKCHPEWTGPGCKNRLPVLKEAAKLVNVSCKSLIVKWLRWDRFSDIGDLNVVAYRLEERINLTDWINVSYIENSSNPEYFFRKEFHNEWGSYQWRVMSIWADNNKYQEGLYSPKTLHFQPKICAEPTETTFASISSSPSSTITTASLSLSTPLSPPSIIKFLNLLVGQKQVFVQWNDVKLAQGYNLSYWKTSTGTCRNKLDDTPTTIVINQSETSYELSKLHKWTVYKLELFAWNSGGRGNSLIKEFLTLEAAPSSKIDLVKYSDKTNSSLTFNWIEPSCTSRGGNITRYDVIVQSQKAAEIRDVSYSLKYEAKNLKSYTEYTFKVRYVNSAGQSNYSDPISTSTLQSPPSQPTNLRILERTISTILISWEKPDEPNGILSAYQLLFWKNVKLKYQIPDIDAKILQYRIEDLEPNSQYTISIKGKTGGGWGREALTRAFTEPKNRKPDGPSMINMVFRNETCIEIRWTELQNENVNNYRITYKPIMSHSGPIDSNTIEKNQKLVKSRICSLLPATQYEFQVRTITDFGSSPPTVALFWTEVPKPLKPSEPIVKNVGKSNVTIILKPVIQNAGPIADYYISVKKVANSSRMRRATTDIPGLIKARLRRVQLLKDIEFLIGDSKFYNNFHNTPLDEGSTYDIYFAVTSQLDGITKSSYSKVEKSVTLGSVTDLPVEKEAKAWETVVPIFLGVFFGLVILGLLIGLIVWRYCVSRRDYGSSLSKSKRQPSWLTLYNKQYMENPKWTTVTDERVDRTISFQDIKIENLKPNDYLLFSDEFHKLPQGQLHPCSAALKKANKRRNRCDHILPYDQNRVILKSDPNDECSDYVNASWVDSYSEKKAFIAAQGPFNSMTIIDFWRLIYQTRARVIVMLTKVEEDGLVKCASYWPTIVGVFESYGKIEVKLNQQETYANYLIRTFVIRKEEGKERKLVHLQFVDWPEHGIPNDPTPFVDFVAKVELETPINNSYPIVVHCGTGVSRTAVFIAVQNLSSRARKEGVINVYQEVKALRHSRSLMVRTLKQYEFIYDVLYELLVCPSPRVAGEDITNTLRQLSSTNPSVKKSYMRQQFEILEHTTPKIVLQHSTARQPDNIEKNRFPTIAPSDRHRVYLRANRPTDSDYINALWMDSYSEKNRFIITQTPLEATLEGFWSMIYDYEVRTIINADNVDLADASCSTYWPSNNNQIVFGNIRVTSFNVTESSYFIARDLLIVNDNQPSPRPRDVRQLHLTSWHGYEKTPEVADVISTVIREIKGSPSPVVIHCVDGTTRSGLICAVSNLLERCERDGEVDVFNTIRCLKRRRPHFVASAEQYRFCYKVLRNAIVPSETDPKLESGYATLDPSNKKTGDVETFYSKQMTREKRLKEAKEEKGRVITVSEDCTKNATRV</sequence>
<dbReference type="GO" id="GO:0004725">
    <property type="term" value="F:protein tyrosine phosphatase activity"/>
    <property type="evidence" value="ECO:0007669"/>
    <property type="project" value="UniProtKB-EC"/>
</dbReference>
<evidence type="ECO:0000256" key="8">
    <source>
        <dbReference type="ARBA" id="ARBA00051722"/>
    </source>
</evidence>
<dbReference type="FunFam" id="3.90.190.10:FF:000102">
    <property type="entry name" value="Receptor-type tyrosine-protein phosphatase"/>
    <property type="match status" value="2"/>
</dbReference>
<dbReference type="PANTHER" id="PTHR19134">
    <property type="entry name" value="RECEPTOR-TYPE TYROSINE-PROTEIN PHOSPHATASE"/>
    <property type="match status" value="1"/>
</dbReference>
<dbReference type="InterPro" id="IPR016130">
    <property type="entry name" value="Tyr_Pase_AS"/>
</dbReference>
<dbReference type="OrthoDB" id="6058203at2759"/>
<dbReference type="SMART" id="SM00060">
    <property type="entry name" value="FN3"/>
    <property type="match status" value="5"/>
</dbReference>
<feature type="domain" description="Fibronectin type-III" evidence="12">
    <location>
        <begin position="352"/>
        <end position="446"/>
    </location>
</feature>
<dbReference type="EMBL" id="CAJFCJ010000009">
    <property type="protein sequence ID" value="CAD5118896.1"/>
    <property type="molecule type" value="Genomic_DNA"/>
</dbReference>
<evidence type="ECO:0000256" key="2">
    <source>
        <dbReference type="ARBA" id="ARBA00009580"/>
    </source>
</evidence>
<keyword evidence="5" id="KW-0378">Hydrolase</keyword>
<keyword evidence="9" id="KW-1133">Transmembrane helix</keyword>
<dbReference type="SUPFAM" id="SSF52799">
    <property type="entry name" value="(Phosphotyrosine protein) phosphatases II"/>
    <property type="match status" value="2"/>
</dbReference>
<feature type="domain" description="Tyrosine-protein phosphatase" evidence="10">
    <location>
        <begin position="870"/>
        <end position="1128"/>
    </location>
</feature>
<dbReference type="Gene3D" id="3.90.190.10">
    <property type="entry name" value="Protein tyrosine phosphatase superfamily"/>
    <property type="match status" value="2"/>
</dbReference>
<dbReference type="Gene3D" id="2.170.300.10">
    <property type="entry name" value="Tie2 ligand-binding domain superfamily"/>
    <property type="match status" value="1"/>
</dbReference>
<evidence type="ECO:0000313" key="13">
    <source>
        <dbReference type="EMBL" id="CAD5118896.1"/>
    </source>
</evidence>
<organism evidence="13 14">
    <name type="scientific">Dimorphilus gyrociliatus</name>
    <dbReference type="NCBI Taxonomy" id="2664684"/>
    <lineage>
        <taxon>Eukaryota</taxon>
        <taxon>Metazoa</taxon>
        <taxon>Spiralia</taxon>
        <taxon>Lophotrochozoa</taxon>
        <taxon>Annelida</taxon>
        <taxon>Polychaeta</taxon>
        <taxon>Polychaeta incertae sedis</taxon>
        <taxon>Dinophilidae</taxon>
        <taxon>Dimorphilus</taxon>
    </lineage>
</organism>
<name>A0A7I8VT44_9ANNE</name>
<dbReference type="CDD" id="cd00047">
    <property type="entry name" value="PTPc"/>
    <property type="match status" value="2"/>
</dbReference>
<proteinExistence type="inferred from homology"/>
<comment type="similarity">
    <text evidence="2">Belongs to the protein-tyrosine phosphatase family.</text>
</comment>
<dbReference type="PRINTS" id="PR00700">
    <property type="entry name" value="PRTYPHPHTASE"/>
</dbReference>
<dbReference type="InterPro" id="IPR050348">
    <property type="entry name" value="Protein-Tyr_Phosphatase"/>
</dbReference>
<dbReference type="InterPro" id="IPR013783">
    <property type="entry name" value="Ig-like_fold"/>
</dbReference>
<keyword evidence="7 9" id="KW-0472">Membrane</keyword>
<comment type="caution">
    <text evidence="13">The sequence shown here is derived from an EMBL/GenBank/DDBJ whole genome shotgun (WGS) entry which is preliminary data.</text>
</comment>
<dbReference type="InterPro" id="IPR003595">
    <property type="entry name" value="Tyr_Pase_cat"/>
</dbReference>
<dbReference type="PANTHER" id="PTHR19134:SF562">
    <property type="entry name" value="PROTEIN-TYROSINE-PHOSPHATASE"/>
    <property type="match status" value="1"/>
</dbReference>
<evidence type="ECO:0000259" key="11">
    <source>
        <dbReference type="PROSITE" id="PS50056"/>
    </source>
</evidence>
<feature type="domain" description="Fibronectin type-III" evidence="12">
    <location>
        <begin position="253"/>
        <end position="351"/>
    </location>
</feature>
<dbReference type="InterPro" id="IPR000387">
    <property type="entry name" value="Tyr_Pase_dom"/>
</dbReference>
<dbReference type="PROSITE" id="PS00383">
    <property type="entry name" value="TYR_PHOSPHATASE_1"/>
    <property type="match status" value="2"/>
</dbReference>
<accession>A0A7I8VT44</accession>
<dbReference type="CDD" id="cd00063">
    <property type="entry name" value="FN3"/>
    <property type="match status" value="4"/>
</dbReference>
<feature type="domain" description="Tyrosine specific protein phosphatases" evidence="11">
    <location>
        <begin position="1044"/>
        <end position="1119"/>
    </location>
</feature>
<protein>
    <recommendedName>
        <fullName evidence="3">protein-tyrosine-phosphatase</fullName>
        <ecNumber evidence="3">3.1.3.48</ecNumber>
    </recommendedName>
</protein>
<dbReference type="PROSITE" id="PS50056">
    <property type="entry name" value="TYR_PHOSPHATASE_2"/>
    <property type="match status" value="2"/>
</dbReference>
<dbReference type="Proteomes" id="UP000549394">
    <property type="component" value="Unassembled WGS sequence"/>
</dbReference>
<dbReference type="Gene3D" id="2.60.40.10">
    <property type="entry name" value="Immunoglobulins"/>
    <property type="match status" value="4"/>
</dbReference>
<reference evidence="13 14" key="1">
    <citation type="submission" date="2020-08" db="EMBL/GenBank/DDBJ databases">
        <authorList>
            <person name="Hejnol A."/>
        </authorList>
    </citation>
    <scope>NUCLEOTIDE SEQUENCE [LARGE SCALE GENOMIC DNA]</scope>
</reference>
<dbReference type="SMART" id="SM00194">
    <property type="entry name" value="PTPc"/>
    <property type="match status" value="2"/>
</dbReference>